<dbReference type="InterPro" id="IPR008913">
    <property type="entry name" value="Znf_CHY"/>
</dbReference>
<proteinExistence type="predicted"/>
<feature type="region of interest" description="Disordered" evidence="6">
    <location>
        <begin position="24"/>
        <end position="47"/>
    </location>
</feature>
<gene>
    <name evidence="9" type="ORF">GGI25_001560</name>
</gene>
<dbReference type="SUPFAM" id="SSF90229">
    <property type="entry name" value="CCCH zinc finger"/>
    <property type="match status" value="1"/>
</dbReference>
<evidence type="ECO:0000256" key="1">
    <source>
        <dbReference type="ARBA" id="ARBA00022723"/>
    </source>
</evidence>
<feature type="compositionally biased region" description="Low complexity" evidence="6">
    <location>
        <begin position="305"/>
        <end position="315"/>
    </location>
</feature>
<keyword evidence="3 5" id="KW-0862">Zinc</keyword>
<keyword evidence="2 4" id="KW-0863">Zinc-finger</keyword>
<dbReference type="Pfam" id="PF18044">
    <property type="entry name" value="zf-CCCH_4"/>
    <property type="match status" value="1"/>
</dbReference>
<dbReference type="Pfam" id="PF05495">
    <property type="entry name" value="zf-CHY"/>
    <property type="match status" value="1"/>
</dbReference>
<feature type="region of interest" description="Disordered" evidence="6">
    <location>
        <begin position="275"/>
        <end position="346"/>
    </location>
</feature>
<protein>
    <recommendedName>
        <fullName evidence="11">CHY-type domain-containing protein</fullName>
    </recommendedName>
</protein>
<name>A0A9W8GAT9_9FUNG</name>
<dbReference type="InterPro" id="IPR036855">
    <property type="entry name" value="Znf_CCCH_sf"/>
</dbReference>
<dbReference type="InterPro" id="IPR041367">
    <property type="entry name" value="Znf-CCCH_4"/>
</dbReference>
<evidence type="ECO:0000259" key="7">
    <source>
        <dbReference type="PROSITE" id="PS50103"/>
    </source>
</evidence>
<feature type="domain" description="CHY-type" evidence="8">
    <location>
        <begin position="816"/>
        <end position="887"/>
    </location>
</feature>
<dbReference type="Proteomes" id="UP001151518">
    <property type="component" value="Unassembled WGS sequence"/>
</dbReference>
<dbReference type="SMART" id="SM00356">
    <property type="entry name" value="ZnF_C3H1"/>
    <property type="match status" value="1"/>
</dbReference>
<feature type="zinc finger region" description="C3H1-type" evidence="5">
    <location>
        <begin position="48"/>
        <end position="76"/>
    </location>
</feature>
<feature type="compositionally biased region" description="Low complexity" evidence="6">
    <location>
        <begin position="26"/>
        <end position="46"/>
    </location>
</feature>
<organism evidence="9 10">
    <name type="scientific">Coemansia spiralis</name>
    <dbReference type="NCBI Taxonomy" id="417178"/>
    <lineage>
        <taxon>Eukaryota</taxon>
        <taxon>Fungi</taxon>
        <taxon>Fungi incertae sedis</taxon>
        <taxon>Zoopagomycota</taxon>
        <taxon>Kickxellomycotina</taxon>
        <taxon>Kickxellomycetes</taxon>
        <taxon>Kickxellales</taxon>
        <taxon>Kickxellaceae</taxon>
        <taxon>Coemansia</taxon>
    </lineage>
</organism>
<evidence type="ECO:0000256" key="4">
    <source>
        <dbReference type="PROSITE-ProRule" id="PRU00601"/>
    </source>
</evidence>
<feature type="compositionally biased region" description="Basic and acidic residues" evidence="6">
    <location>
        <begin position="906"/>
        <end position="919"/>
    </location>
</feature>
<sequence length="937" mass="102200">MTNGAKGATGVDTAVADNSAQISVDASEASTSAAQAQKTATRTPRQAYKKPTICRYFQQGNGCRAGDECRFLHTTMLSSAEGTNTASNGNSTNPSDRSRIKTKDQAKGTDKGSSRGRDKKNKKGAQTNDSFRKAQIEGLLRVPNWVVKRLSSERGETAFAIEMKPFDPDFPYDVSRVYMALIVPSGYPTMRSSDPIVAIQIANKNIPAGVKHNIETGFAKYVRKTTNAAIEAGNPENVPSLEGYINWLDRNLELLMQQKPATTIKFTTFSGFSAKQGSLEKQPPQPRSPASPSSSSNTTNLNNKPAARALLASRPPVRKPVSKPTLPGADTANIAAESESTGNSQRLMELRQLERRFRSSYKVLQEDPQEGTTISIDIVPTDPDMSSLDISQMTGTIFVSSDYPKLSQQNESENQTSQPSALFTIDPNSILGHKGRQSTWYPAEGRQVYLDYISKRFSEHVVEAPNTSLLHHLNWLDRWIASIILAPLPPGCTQSQPQPQPQPQTILVAPDQQQRPLGLPPAKSSLFKDELSETKPWIKTISLEEAGLSAGVHDLQISSESDSSSNNDSSSSEAIDDKNNDGLQSSGNDIVSGGGLSKPIRRGTEIRFGIIKLVNILLAHCHSLNINVRCGRCKGSVELRGIAQTLCEGKDNQMWKACDTCAIILGVRFRPDWIFVDSTTLGYLDCSGCAPIDLLPSKYTLSCESCAINGDDYEADINNNAASTAESSEHATVNEGQKDTIVSVGIGSSLMTNCRRCYARLGITLQEPQFIRLQSGLALGGGSSTAQISKEVERTRKAKVNKREELARLGVVPGQPLPDHGACKHFRKSQRWLRFPCCGKAYPCVACHDDKEDHDHEYAQIMICGHCAKEQRISKAEHTGMCTSCGSQVVRKIDGNHAFWQGGTGVRDRTRMSRKDSKKYQGLGKTTASKKVATPKK</sequence>
<evidence type="ECO:0000313" key="9">
    <source>
        <dbReference type="EMBL" id="KAJ2679425.1"/>
    </source>
</evidence>
<dbReference type="Gene3D" id="4.10.1000.10">
    <property type="entry name" value="Zinc finger, CCCH-type"/>
    <property type="match status" value="1"/>
</dbReference>
<evidence type="ECO:0000259" key="8">
    <source>
        <dbReference type="PROSITE" id="PS51266"/>
    </source>
</evidence>
<feature type="compositionally biased region" description="Low complexity" evidence="6">
    <location>
        <begin position="558"/>
        <end position="573"/>
    </location>
</feature>
<feature type="region of interest" description="Disordered" evidence="6">
    <location>
        <begin position="902"/>
        <end position="937"/>
    </location>
</feature>
<feature type="region of interest" description="Disordered" evidence="6">
    <location>
        <begin position="80"/>
        <end position="130"/>
    </location>
</feature>
<accession>A0A9W8GAT9</accession>
<feature type="compositionally biased region" description="Basic and acidic residues" evidence="6">
    <location>
        <begin position="96"/>
        <end position="116"/>
    </location>
</feature>
<dbReference type="OrthoDB" id="10253329at2759"/>
<dbReference type="GO" id="GO:0008270">
    <property type="term" value="F:zinc ion binding"/>
    <property type="evidence" value="ECO:0007669"/>
    <property type="project" value="UniProtKB-KW"/>
</dbReference>
<dbReference type="InterPro" id="IPR037274">
    <property type="entry name" value="Znf_CHY_sf"/>
</dbReference>
<evidence type="ECO:0000256" key="2">
    <source>
        <dbReference type="ARBA" id="ARBA00022771"/>
    </source>
</evidence>
<dbReference type="AlphaFoldDB" id="A0A9W8GAT9"/>
<dbReference type="EMBL" id="JANBTW010000012">
    <property type="protein sequence ID" value="KAJ2679425.1"/>
    <property type="molecule type" value="Genomic_DNA"/>
</dbReference>
<evidence type="ECO:0000313" key="10">
    <source>
        <dbReference type="Proteomes" id="UP001151518"/>
    </source>
</evidence>
<evidence type="ECO:0000256" key="3">
    <source>
        <dbReference type="ARBA" id="ARBA00022833"/>
    </source>
</evidence>
<comment type="caution">
    <text evidence="9">The sequence shown here is derived from an EMBL/GenBank/DDBJ whole genome shotgun (WGS) entry which is preliminary data.</text>
</comment>
<dbReference type="SUPFAM" id="SSF161219">
    <property type="entry name" value="CHY zinc finger-like"/>
    <property type="match status" value="1"/>
</dbReference>
<keyword evidence="1 5" id="KW-0479">Metal-binding</keyword>
<evidence type="ECO:0000256" key="6">
    <source>
        <dbReference type="SAM" id="MobiDB-lite"/>
    </source>
</evidence>
<feature type="domain" description="C3H1-type" evidence="7">
    <location>
        <begin position="48"/>
        <end position="76"/>
    </location>
</feature>
<reference evidence="9" key="1">
    <citation type="submission" date="2022-07" db="EMBL/GenBank/DDBJ databases">
        <title>Phylogenomic reconstructions and comparative analyses of Kickxellomycotina fungi.</title>
        <authorList>
            <person name="Reynolds N.K."/>
            <person name="Stajich J.E."/>
            <person name="Barry K."/>
            <person name="Grigoriev I.V."/>
            <person name="Crous P."/>
            <person name="Smith M.E."/>
        </authorList>
    </citation>
    <scope>NUCLEOTIDE SEQUENCE</scope>
    <source>
        <strain evidence="9">NRRL 3115</strain>
    </source>
</reference>
<dbReference type="PROSITE" id="PS51266">
    <property type="entry name" value="ZF_CHY"/>
    <property type="match status" value="1"/>
</dbReference>
<feature type="compositionally biased region" description="Low complexity" evidence="6">
    <location>
        <begin position="82"/>
        <end position="93"/>
    </location>
</feature>
<evidence type="ECO:0008006" key="11">
    <source>
        <dbReference type="Google" id="ProtNLM"/>
    </source>
</evidence>
<evidence type="ECO:0000256" key="5">
    <source>
        <dbReference type="PROSITE-ProRule" id="PRU00723"/>
    </source>
</evidence>
<feature type="region of interest" description="Disordered" evidence="6">
    <location>
        <begin position="557"/>
        <end position="590"/>
    </location>
</feature>
<dbReference type="InterPro" id="IPR000571">
    <property type="entry name" value="Znf_CCCH"/>
</dbReference>
<dbReference type="PROSITE" id="PS50103">
    <property type="entry name" value="ZF_C3H1"/>
    <property type="match status" value="1"/>
</dbReference>